<reference evidence="3" key="1">
    <citation type="submission" date="2021-12" db="EMBL/GenBank/DDBJ databases">
        <title>Discovery of the Pendulisporaceae a myxobacterial family with distinct sporulation behavior and unique specialized metabolism.</title>
        <authorList>
            <person name="Garcia R."/>
            <person name="Popoff A."/>
            <person name="Bader C.D."/>
            <person name="Loehr J."/>
            <person name="Walesch S."/>
            <person name="Walt C."/>
            <person name="Boldt J."/>
            <person name="Bunk B."/>
            <person name="Haeckl F.J.F.P.J."/>
            <person name="Gunesch A.P."/>
            <person name="Birkelbach J."/>
            <person name="Nuebel U."/>
            <person name="Pietschmann T."/>
            <person name="Bach T."/>
            <person name="Mueller R."/>
        </authorList>
    </citation>
    <scope>NUCLEOTIDE SEQUENCE</scope>
    <source>
        <strain evidence="3">MSr11367</strain>
    </source>
</reference>
<gene>
    <name evidence="3" type="ORF">LVJ94_18115</name>
</gene>
<organism evidence="3 4">
    <name type="scientific">Pendulispora rubella</name>
    <dbReference type="NCBI Taxonomy" id="2741070"/>
    <lineage>
        <taxon>Bacteria</taxon>
        <taxon>Pseudomonadati</taxon>
        <taxon>Myxococcota</taxon>
        <taxon>Myxococcia</taxon>
        <taxon>Myxococcales</taxon>
        <taxon>Sorangiineae</taxon>
        <taxon>Pendulisporaceae</taxon>
        <taxon>Pendulispora</taxon>
    </lineage>
</organism>
<feature type="region of interest" description="Disordered" evidence="1">
    <location>
        <begin position="56"/>
        <end position="84"/>
    </location>
</feature>
<keyword evidence="2" id="KW-0812">Transmembrane</keyword>
<feature type="compositionally biased region" description="Polar residues" evidence="1">
    <location>
        <begin position="60"/>
        <end position="73"/>
    </location>
</feature>
<name>A0ABZ2LEE5_9BACT</name>
<evidence type="ECO:0000313" key="3">
    <source>
        <dbReference type="EMBL" id="WXB09137.1"/>
    </source>
</evidence>
<protein>
    <recommendedName>
        <fullName evidence="5">Lipoprotein</fullName>
    </recommendedName>
</protein>
<evidence type="ECO:0000256" key="1">
    <source>
        <dbReference type="SAM" id="MobiDB-lite"/>
    </source>
</evidence>
<dbReference type="Proteomes" id="UP001374803">
    <property type="component" value="Chromosome"/>
</dbReference>
<keyword evidence="2" id="KW-1133">Transmembrane helix</keyword>
<evidence type="ECO:0000313" key="4">
    <source>
        <dbReference type="Proteomes" id="UP001374803"/>
    </source>
</evidence>
<keyword evidence="4" id="KW-1185">Reference proteome</keyword>
<evidence type="ECO:0008006" key="5">
    <source>
        <dbReference type="Google" id="ProtNLM"/>
    </source>
</evidence>
<keyword evidence="2" id="KW-0472">Membrane</keyword>
<proteinExistence type="predicted"/>
<evidence type="ECO:0000256" key="2">
    <source>
        <dbReference type="SAM" id="Phobius"/>
    </source>
</evidence>
<feature type="transmembrane region" description="Helical" evidence="2">
    <location>
        <begin position="12"/>
        <end position="32"/>
    </location>
</feature>
<accession>A0ABZ2LEE5</accession>
<dbReference type="EMBL" id="CP089983">
    <property type="protein sequence ID" value="WXB09137.1"/>
    <property type="molecule type" value="Genomic_DNA"/>
</dbReference>
<dbReference type="RefSeq" id="WP_394838809.1">
    <property type="nucleotide sequence ID" value="NZ_CP089929.1"/>
</dbReference>
<sequence length="139" mass="14853">MLPPPSQSHRAIAYLLLLLQKLRLIIWISFCFGTGMKKQIFYVLIMPFALLACGSDDEGPSTSKPDKPTTSNPDKGGGDAFGQSCAQAGDPGDCPVPHVCHDFPKKGGLRCTLHCSVTTQDTDCPQTKKCGGNDLCSVP</sequence>